<dbReference type="EMBL" id="SNXS01000004">
    <property type="protein sequence ID" value="TDP63794.1"/>
    <property type="molecule type" value="Genomic_DNA"/>
</dbReference>
<gene>
    <name evidence="2" type="ORF">DES47_10476</name>
</gene>
<dbReference type="FunCoup" id="A0A4V3CT47">
    <property type="interactions" value="204"/>
</dbReference>
<dbReference type="Proteomes" id="UP000295361">
    <property type="component" value="Unassembled WGS sequence"/>
</dbReference>
<organism evidence="2 3">
    <name type="scientific">Roseateles toxinivorans</name>
    <dbReference type="NCBI Taxonomy" id="270368"/>
    <lineage>
        <taxon>Bacteria</taxon>
        <taxon>Pseudomonadati</taxon>
        <taxon>Pseudomonadota</taxon>
        <taxon>Betaproteobacteria</taxon>
        <taxon>Burkholderiales</taxon>
        <taxon>Sphaerotilaceae</taxon>
        <taxon>Roseateles</taxon>
    </lineage>
</organism>
<evidence type="ECO:0000313" key="3">
    <source>
        <dbReference type="Proteomes" id="UP000295361"/>
    </source>
</evidence>
<accession>A0A4V3CT47</accession>
<dbReference type="PROSITE" id="PS01129">
    <property type="entry name" value="PSI_RLU"/>
    <property type="match status" value="1"/>
</dbReference>
<dbReference type="Pfam" id="PF00849">
    <property type="entry name" value="PseudoU_synth_2"/>
    <property type="match status" value="1"/>
</dbReference>
<comment type="caution">
    <text evidence="2">The sequence shown here is derived from an EMBL/GenBank/DDBJ whole genome shotgun (WGS) entry which is preliminary data.</text>
</comment>
<dbReference type="AlphaFoldDB" id="A0A4V3CT47"/>
<dbReference type="PANTHER" id="PTHR21600:SF89">
    <property type="entry name" value="RIBOSOMAL LARGE SUBUNIT PSEUDOURIDINE SYNTHASE A"/>
    <property type="match status" value="1"/>
</dbReference>
<dbReference type="PANTHER" id="PTHR21600">
    <property type="entry name" value="MITOCHONDRIAL RNA PSEUDOURIDINE SYNTHASE"/>
    <property type="match status" value="1"/>
</dbReference>
<proteinExistence type="predicted"/>
<dbReference type="InterPro" id="IPR006145">
    <property type="entry name" value="PsdUridine_synth_RsuA/RluA"/>
</dbReference>
<feature type="domain" description="Pseudouridine synthase RsuA/RluA-like" evidence="1">
    <location>
        <begin position="20"/>
        <end position="171"/>
    </location>
</feature>
<dbReference type="InterPro" id="IPR050188">
    <property type="entry name" value="RluA_PseudoU_synthase"/>
</dbReference>
<dbReference type="GO" id="GO:0009982">
    <property type="term" value="F:pseudouridine synthase activity"/>
    <property type="evidence" value="ECO:0007669"/>
    <property type="project" value="InterPro"/>
</dbReference>
<evidence type="ECO:0000313" key="2">
    <source>
        <dbReference type="EMBL" id="TDP63794.1"/>
    </source>
</evidence>
<dbReference type="GO" id="GO:0140098">
    <property type="term" value="F:catalytic activity, acting on RNA"/>
    <property type="evidence" value="ECO:0007669"/>
    <property type="project" value="UniProtKB-ARBA"/>
</dbReference>
<dbReference type="InterPro" id="IPR020103">
    <property type="entry name" value="PsdUridine_synth_cat_dom_sf"/>
</dbReference>
<evidence type="ECO:0000259" key="1">
    <source>
        <dbReference type="Pfam" id="PF00849"/>
    </source>
</evidence>
<dbReference type="CDD" id="cd02869">
    <property type="entry name" value="PseudoU_synth_RluA_like"/>
    <property type="match status" value="1"/>
</dbReference>
<dbReference type="Gene3D" id="3.30.2350.10">
    <property type="entry name" value="Pseudouridine synthase"/>
    <property type="match status" value="1"/>
</dbReference>
<dbReference type="InParanoid" id="A0A4V3CT47"/>
<protein>
    <submittedName>
        <fullName evidence="2">Ribosomal large subunit pseudouridine synthase A</fullName>
    </submittedName>
</protein>
<dbReference type="SUPFAM" id="SSF55120">
    <property type="entry name" value="Pseudouridine synthase"/>
    <property type="match status" value="1"/>
</dbReference>
<sequence>MDNRAMSTAPVDILHADDSLILCNKPAGMLAVPGRGPTKQDCLISRVQWLHADALIVHRLDMATSGLLLLALGAEMQRRLSRAFAERRVQKRYVAVVHGLLAEPGSDWAHIDLPVGADWPNRPRQQVCHVNGKPSQTRYRCLAQDRLGQTSRVELEPVTGRTHQLRVHLQALGHPIVGDALYADRQDLAPRLYLHATELALHHPVTGAALQFSSAAPF</sequence>
<dbReference type="GO" id="GO:0003723">
    <property type="term" value="F:RNA binding"/>
    <property type="evidence" value="ECO:0007669"/>
    <property type="project" value="InterPro"/>
</dbReference>
<keyword evidence="3" id="KW-1185">Reference proteome</keyword>
<dbReference type="RefSeq" id="WP_243748326.1">
    <property type="nucleotide sequence ID" value="NZ_SNXS01000004.1"/>
</dbReference>
<reference evidence="2 3" key="1">
    <citation type="submission" date="2019-03" db="EMBL/GenBank/DDBJ databases">
        <title>Genomic Encyclopedia of Type Strains, Phase IV (KMG-IV): sequencing the most valuable type-strain genomes for metagenomic binning, comparative biology and taxonomic classification.</title>
        <authorList>
            <person name="Goeker M."/>
        </authorList>
    </citation>
    <scope>NUCLEOTIDE SEQUENCE [LARGE SCALE GENOMIC DNA]</scope>
    <source>
        <strain evidence="2 3">DSM 16998</strain>
    </source>
</reference>
<name>A0A4V3CT47_9BURK</name>
<dbReference type="GO" id="GO:0000455">
    <property type="term" value="P:enzyme-directed rRNA pseudouridine synthesis"/>
    <property type="evidence" value="ECO:0007669"/>
    <property type="project" value="TreeGrafter"/>
</dbReference>
<dbReference type="InterPro" id="IPR006224">
    <property type="entry name" value="PsdUridine_synth_RluA-like_CS"/>
</dbReference>